<feature type="compositionally biased region" description="Low complexity" evidence="1">
    <location>
        <begin position="269"/>
        <end position="284"/>
    </location>
</feature>
<dbReference type="PANTHER" id="PTHR32091">
    <property type="entry name" value="EUKARYOTIC TRANSLATION INITIATION FACTOR 4B"/>
    <property type="match status" value="1"/>
</dbReference>
<dbReference type="GO" id="GO:0003743">
    <property type="term" value="F:translation initiation factor activity"/>
    <property type="evidence" value="ECO:0007669"/>
    <property type="project" value="InterPro"/>
</dbReference>
<feature type="compositionally biased region" description="Basic and acidic residues" evidence="1">
    <location>
        <begin position="52"/>
        <end position="91"/>
    </location>
</feature>
<comment type="caution">
    <text evidence="2">The sequence shown here is derived from an EMBL/GenBank/DDBJ whole genome shotgun (WGS) entry which is preliminary data.</text>
</comment>
<dbReference type="AlphaFoldDB" id="A0A427ALD7"/>
<name>A0A427ALD7_ENSVE</name>
<dbReference type="InterPro" id="IPR010433">
    <property type="entry name" value="EIF-4B_pln"/>
</dbReference>
<feature type="compositionally biased region" description="Basic and acidic residues" evidence="1">
    <location>
        <begin position="16"/>
        <end position="29"/>
    </location>
</feature>
<feature type="region of interest" description="Disordered" evidence="1">
    <location>
        <begin position="269"/>
        <end position="289"/>
    </location>
</feature>
<protein>
    <submittedName>
        <fullName evidence="2">Uncharacterized protein</fullName>
    </submittedName>
</protein>
<evidence type="ECO:0000313" key="2">
    <source>
        <dbReference type="EMBL" id="RRT77073.1"/>
    </source>
</evidence>
<feature type="region of interest" description="Disordered" evidence="1">
    <location>
        <begin position="16"/>
        <end position="91"/>
    </location>
</feature>
<dbReference type="PANTHER" id="PTHR32091:SF4">
    <property type="entry name" value="OS07G0546100 PROTEIN"/>
    <property type="match status" value="1"/>
</dbReference>
<evidence type="ECO:0000256" key="1">
    <source>
        <dbReference type="SAM" id="MobiDB-lite"/>
    </source>
</evidence>
<dbReference type="GO" id="GO:0003729">
    <property type="term" value="F:mRNA binding"/>
    <property type="evidence" value="ECO:0007669"/>
    <property type="project" value="TreeGrafter"/>
</dbReference>
<dbReference type="Proteomes" id="UP000287651">
    <property type="component" value="Unassembled WGS sequence"/>
</dbReference>
<gene>
    <name evidence="2" type="ORF">B296_00007007</name>
</gene>
<evidence type="ECO:0000313" key="3">
    <source>
        <dbReference type="Proteomes" id="UP000287651"/>
    </source>
</evidence>
<organism evidence="2 3">
    <name type="scientific">Ensete ventricosum</name>
    <name type="common">Abyssinian banana</name>
    <name type="synonym">Musa ensete</name>
    <dbReference type="NCBI Taxonomy" id="4639"/>
    <lineage>
        <taxon>Eukaryota</taxon>
        <taxon>Viridiplantae</taxon>
        <taxon>Streptophyta</taxon>
        <taxon>Embryophyta</taxon>
        <taxon>Tracheophyta</taxon>
        <taxon>Spermatophyta</taxon>
        <taxon>Magnoliopsida</taxon>
        <taxon>Liliopsida</taxon>
        <taxon>Zingiberales</taxon>
        <taxon>Musaceae</taxon>
        <taxon>Ensete</taxon>
    </lineage>
</organism>
<dbReference type="EMBL" id="AMZH03002021">
    <property type="protein sequence ID" value="RRT77073.1"/>
    <property type="molecule type" value="Genomic_DNA"/>
</dbReference>
<reference evidence="2 3" key="1">
    <citation type="journal article" date="2014" name="Agronomy (Basel)">
        <title>A Draft Genome Sequence for Ensete ventricosum, the Drought-Tolerant Tree Against Hunger.</title>
        <authorList>
            <person name="Harrison J."/>
            <person name="Moore K.A."/>
            <person name="Paszkiewicz K."/>
            <person name="Jones T."/>
            <person name="Grant M."/>
            <person name="Ambacheew D."/>
            <person name="Muzemil S."/>
            <person name="Studholme D.J."/>
        </authorList>
    </citation>
    <scope>NUCLEOTIDE SEQUENCE [LARGE SCALE GENOMIC DNA]</scope>
</reference>
<sequence>MHFSDVGKLCLAEVGHENWDDTPKNDSKIEPNATIQSRERSERLPLPVGQRTGKDLERRGYRPDSEEVDPHKGSWRNDNRKNTRGNEKPLEQLRSDTHTWLKPVEQPKPDIQAPRSGKAASALELAQAFSRSVSDAKLENHFTSERSTPGQTQPPFSRLTNTRELYSGPAQRQINEIKEFLLSSLSPPAIPVISHTPLQQSLPLLPSFAASTIVANLPYHHRCPAAFFPCYRSYFELRPLSLPSRALLTFFPYCRSHFQPPPLPLLAAPSSPSSLAAQPPSSSPRYPHRDRRLLPFPPLPLSLPNHALLCHRDHLLPVAPSSFPPCHFHQPALDSAQPTVAKRQCRRLPYRISSLLSPTATPLAAPSSVVVASSSAAASPASRCPLLHPPTPMLPVVQLCRRRPISHQKPTSPAIALAVVVATSSFPCLLHYFPNYAIYATLVSCSPPVVTIATTTIRRTPLMPSSSSHSHVVVVVDAASCSHAAVDRHCPFPPVALLPAAIPQHLLPLPPSSFSVIPHSHKRPLP</sequence>
<proteinExistence type="predicted"/>
<accession>A0A427ALD7</accession>